<comment type="caution">
    <text evidence="1">The sequence shown here is derived from an EMBL/GenBank/DDBJ whole genome shotgun (WGS) entry which is preliminary data.</text>
</comment>
<dbReference type="RefSeq" id="WP_273445585.1">
    <property type="nucleotide sequence ID" value="NZ_CALUGK010000001.1"/>
</dbReference>
<reference evidence="1" key="2">
    <citation type="submission" date="2021-09" db="EMBL/GenBank/DDBJ databases">
        <authorList>
            <person name="Gilroy R."/>
        </authorList>
    </citation>
    <scope>NUCLEOTIDE SEQUENCE</scope>
    <source>
        <strain evidence="1">CHK124-7917</strain>
    </source>
</reference>
<evidence type="ECO:0000313" key="2">
    <source>
        <dbReference type="Proteomes" id="UP000697330"/>
    </source>
</evidence>
<accession>A0A921KM51</accession>
<proteinExistence type="predicted"/>
<dbReference type="EMBL" id="DYWQ01000151">
    <property type="protein sequence ID" value="HJF46014.1"/>
    <property type="molecule type" value="Genomic_DNA"/>
</dbReference>
<name>A0A921KM51_9ACTN</name>
<dbReference type="Proteomes" id="UP000697330">
    <property type="component" value="Unassembled WGS sequence"/>
</dbReference>
<gene>
    <name evidence="1" type="ORF">K8U72_09570</name>
</gene>
<sequence>MAAFSRKNMEKTRRIVSLKLIICKITEKISNSKWRRTTGGCAVPLYGPSPPIISKIVININNLLVTGLKMRCILSELTKEAASEVLLRGISGDEPICKKCVEQLSFERRICRYRIRAT</sequence>
<evidence type="ECO:0000313" key="1">
    <source>
        <dbReference type="EMBL" id="HJF46014.1"/>
    </source>
</evidence>
<organism evidence="1 2">
    <name type="scientific">Thermophilibacter provencensis</name>
    <dbReference type="NCBI Taxonomy" id="1852386"/>
    <lineage>
        <taxon>Bacteria</taxon>
        <taxon>Bacillati</taxon>
        <taxon>Actinomycetota</taxon>
        <taxon>Coriobacteriia</taxon>
        <taxon>Coriobacteriales</taxon>
        <taxon>Atopobiaceae</taxon>
        <taxon>Thermophilibacter</taxon>
    </lineage>
</organism>
<dbReference type="AlphaFoldDB" id="A0A921KM51"/>
<reference evidence="1" key="1">
    <citation type="journal article" date="2021" name="PeerJ">
        <title>Extensive microbial diversity within the chicken gut microbiome revealed by metagenomics and culture.</title>
        <authorList>
            <person name="Gilroy R."/>
            <person name="Ravi A."/>
            <person name="Getino M."/>
            <person name="Pursley I."/>
            <person name="Horton D.L."/>
            <person name="Alikhan N.F."/>
            <person name="Baker D."/>
            <person name="Gharbi K."/>
            <person name="Hall N."/>
            <person name="Watson M."/>
            <person name="Adriaenssens E.M."/>
            <person name="Foster-Nyarko E."/>
            <person name="Jarju S."/>
            <person name="Secka A."/>
            <person name="Antonio M."/>
            <person name="Oren A."/>
            <person name="Chaudhuri R.R."/>
            <person name="La Ragione R."/>
            <person name="Hildebrand F."/>
            <person name="Pallen M.J."/>
        </authorList>
    </citation>
    <scope>NUCLEOTIDE SEQUENCE</scope>
    <source>
        <strain evidence="1">CHK124-7917</strain>
    </source>
</reference>
<protein>
    <submittedName>
        <fullName evidence="1">Uncharacterized protein</fullName>
    </submittedName>
</protein>